<protein>
    <submittedName>
        <fullName evidence="2">Uncharacterized protein</fullName>
    </submittedName>
</protein>
<proteinExistence type="predicted"/>
<feature type="transmembrane region" description="Helical" evidence="1">
    <location>
        <begin position="68"/>
        <end position="90"/>
    </location>
</feature>
<keyword evidence="1" id="KW-1133">Transmembrane helix</keyword>
<evidence type="ECO:0000313" key="2">
    <source>
        <dbReference type="EMBL" id="JAW15132.1"/>
    </source>
</evidence>
<name>A0A224Y272_9HEMI</name>
<reference evidence="2" key="1">
    <citation type="journal article" date="2018" name="PLoS Negl. Trop. Dis.">
        <title>An insight into the salivary gland and fat body transcriptome of Panstrongylus lignarius (Hemiptera: Heteroptera), the main vector of Chagas disease in Peru.</title>
        <authorList>
            <person name="Nevoa J.C."/>
            <person name="Mendes M.T."/>
            <person name="da Silva M.V."/>
            <person name="Soares S.C."/>
            <person name="Oliveira C.J.F."/>
            <person name="Ribeiro J.M.C."/>
        </authorList>
    </citation>
    <scope>NUCLEOTIDE SEQUENCE</scope>
</reference>
<accession>A0A224Y272</accession>
<keyword evidence="1" id="KW-0812">Transmembrane</keyword>
<evidence type="ECO:0000256" key="1">
    <source>
        <dbReference type="SAM" id="Phobius"/>
    </source>
</evidence>
<feature type="transmembrane region" description="Helical" evidence="1">
    <location>
        <begin position="6"/>
        <end position="24"/>
    </location>
</feature>
<dbReference type="AlphaFoldDB" id="A0A224Y272"/>
<organism evidence="2">
    <name type="scientific">Panstrongylus lignarius</name>
    <dbReference type="NCBI Taxonomy" id="156445"/>
    <lineage>
        <taxon>Eukaryota</taxon>
        <taxon>Metazoa</taxon>
        <taxon>Ecdysozoa</taxon>
        <taxon>Arthropoda</taxon>
        <taxon>Hexapoda</taxon>
        <taxon>Insecta</taxon>
        <taxon>Pterygota</taxon>
        <taxon>Neoptera</taxon>
        <taxon>Paraneoptera</taxon>
        <taxon>Hemiptera</taxon>
        <taxon>Heteroptera</taxon>
        <taxon>Panheteroptera</taxon>
        <taxon>Cimicomorpha</taxon>
        <taxon>Reduviidae</taxon>
        <taxon>Triatominae</taxon>
        <taxon>Panstrongylus</taxon>
    </lineage>
</organism>
<keyword evidence="1" id="KW-0472">Membrane</keyword>
<sequence length="91" mass="10519">MYIAIIIILISPLLPTKIVIYILLMMSMLIHKTVSAETATSVVEMERSIQNIIMAAVRFRETKVIRHIIIITILFQRKKLILLIIIYVTIL</sequence>
<dbReference type="EMBL" id="GFTR01001294">
    <property type="protein sequence ID" value="JAW15132.1"/>
    <property type="molecule type" value="Transcribed_RNA"/>
</dbReference>